<sequence>MGILDLTIGCLLFASWGNMILFTLQGIETYRYFTKYPRDIWFNKGSVLVALASDFMTVFACLSSVYLYTVTHWGSETYVQSQPWCLPVYIIGTGVTATVVQVWLTRMVWNLTRQWFWIPIIGIFILVGITGAGATAGQIFLDSSYSARVNLIKYVTTWLTGCAAADALITGVLVWKFRSIKTSFTDTKDLLRRLSIAAVRNGSITTAMTLITIIVFKIQPQTNTATMIEARTSLSRLDFTNNFAQMIIGRVYTISMLSNLNNRTLMMDEAQSSNGPKRTGQGDTPTILRIRQDVETHYQSDVDVIPMQSIGYGGKADLESGDGRSDRDVNLVVHVEGKQL</sequence>
<evidence type="ECO:0000259" key="2">
    <source>
        <dbReference type="Pfam" id="PF20152"/>
    </source>
</evidence>
<name>A0AAD7DW97_MYCRO</name>
<keyword evidence="1" id="KW-0812">Transmembrane</keyword>
<reference evidence="3" key="1">
    <citation type="submission" date="2023-03" db="EMBL/GenBank/DDBJ databases">
        <title>Massive genome expansion in bonnet fungi (Mycena s.s.) driven by repeated elements and novel gene families across ecological guilds.</title>
        <authorList>
            <consortium name="Lawrence Berkeley National Laboratory"/>
            <person name="Harder C.B."/>
            <person name="Miyauchi S."/>
            <person name="Viragh M."/>
            <person name="Kuo A."/>
            <person name="Thoen E."/>
            <person name="Andreopoulos B."/>
            <person name="Lu D."/>
            <person name="Skrede I."/>
            <person name="Drula E."/>
            <person name="Henrissat B."/>
            <person name="Morin E."/>
            <person name="Kohler A."/>
            <person name="Barry K."/>
            <person name="LaButti K."/>
            <person name="Morin E."/>
            <person name="Salamov A."/>
            <person name="Lipzen A."/>
            <person name="Mereny Z."/>
            <person name="Hegedus B."/>
            <person name="Baldrian P."/>
            <person name="Stursova M."/>
            <person name="Weitz H."/>
            <person name="Taylor A."/>
            <person name="Grigoriev I.V."/>
            <person name="Nagy L.G."/>
            <person name="Martin F."/>
            <person name="Kauserud H."/>
        </authorList>
    </citation>
    <scope>NUCLEOTIDE SEQUENCE</scope>
    <source>
        <strain evidence="3">CBHHK067</strain>
    </source>
</reference>
<dbReference type="PANTHER" id="PTHR40465:SF1">
    <property type="entry name" value="DUF6534 DOMAIN-CONTAINING PROTEIN"/>
    <property type="match status" value="1"/>
</dbReference>
<keyword evidence="1" id="KW-1133">Transmembrane helix</keyword>
<feature type="transmembrane region" description="Helical" evidence="1">
    <location>
        <begin position="196"/>
        <end position="216"/>
    </location>
</feature>
<accession>A0AAD7DW97</accession>
<feature type="transmembrane region" description="Helical" evidence="1">
    <location>
        <begin position="152"/>
        <end position="175"/>
    </location>
</feature>
<evidence type="ECO:0000256" key="1">
    <source>
        <dbReference type="SAM" id="Phobius"/>
    </source>
</evidence>
<evidence type="ECO:0000313" key="4">
    <source>
        <dbReference type="Proteomes" id="UP001221757"/>
    </source>
</evidence>
<feature type="transmembrane region" description="Helical" evidence="1">
    <location>
        <begin position="45"/>
        <end position="66"/>
    </location>
</feature>
<comment type="caution">
    <text evidence="3">The sequence shown here is derived from an EMBL/GenBank/DDBJ whole genome shotgun (WGS) entry which is preliminary data.</text>
</comment>
<organism evidence="3 4">
    <name type="scientific">Mycena rosella</name>
    <name type="common">Pink bonnet</name>
    <name type="synonym">Agaricus rosellus</name>
    <dbReference type="NCBI Taxonomy" id="1033263"/>
    <lineage>
        <taxon>Eukaryota</taxon>
        <taxon>Fungi</taxon>
        <taxon>Dikarya</taxon>
        <taxon>Basidiomycota</taxon>
        <taxon>Agaricomycotina</taxon>
        <taxon>Agaricomycetes</taxon>
        <taxon>Agaricomycetidae</taxon>
        <taxon>Agaricales</taxon>
        <taxon>Marasmiineae</taxon>
        <taxon>Mycenaceae</taxon>
        <taxon>Mycena</taxon>
    </lineage>
</organism>
<feature type="domain" description="DUF6534" evidence="2">
    <location>
        <begin position="163"/>
        <end position="263"/>
    </location>
</feature>
<feature type="transmembrane region" description="Helical" evidence="1">
    <location>
        <begin position="116"/>
        <end position="140"/>
    </location>
</feature>
<dbReference type="PANTHER" id="PTHR40465">
    <property type="entry name" value="CHROMOSOME 1, WHOLE GENOME SHOTGUN SEQUENCE"/>
    <property type="match status" value="1"/>
</dbReference>
<dbReference type="EMBL" id="JARKIE010000018">
    <property type="protein sequence ID" value="KAJ7701245.1"/>
    <property type="molecule type" value="Genomic_DNA"/>
</dbReference>
<gene>
    <name evidence="3" type="ORF">B0H17DRAFT_1327751</name>
</gene>
<evidence type="ECO:0000313" key="3">
    <source>
        <dbReference type="EMBL" id="KAJ7701245.1"/>
    </source>
</evidence>
<dbReference type="AlphaFoldDB" id="A0AAD7DW97"/>
<keyword evidence="1" id="KW-0472">Membrane</keyword>
<dbReference type="InterPro" id="IPR045339">
    <property type="entry name" value="DUF6534"/>
</dbReference>
<dbReference type="Proteomes" id="UP001221757">
    <property type="component" value="Unassembled WGS sequence"/>
</dbReference>
<dbReference type="Pfam" id="PF20152">
    <property type="entry name" value="DUF6534"/>
    <property type="match status" value="1"/>
</dbReference>
<proteinExistence type="predicted"/>
<feature type="transmembrane region" description="Helical" evidence="1">
    <location>
        <begin position="86"/>
        <end position="104"/>
    </location>
</feature>
<protein>
    <recommendedName>
        <fullName evidence="2">DUF6534 domain-containing protein</fullName>
    </recommendedName>
</protein>
<feature type="transmembrane region" description="Helical" evidence="1">
    <location>
        <begin position="6"/>
        <end position="24"/>
    </location>
</feature>
<keyword evidence="4" id="KW-1185">Reference proteome</keyword>